<feature type="compositionally biased region" description="Polar residues" evidence="2">
    <location>
        <begin position="183"/>
        <end position="215"/>
    </location>
</feature>
<feature type="coiled-coil region" evidence="1">
    <location>
        <begin position="491"/>
        <end position="525"/>
    </location>
</feature>
<evidence type="ECO:0000313" key="3">
    <source>
        <dbReference type="EMBL" id="GKT25715.1"/>
    </source>
</evidence>
<feature type="compositionally biased region" description="Acidic residues" evidence="2">
    <location>
        <begin position="385"/>
        <end position="396"/>
    </location>
</feature>
<feature type="compositionally biased region" description="Basic and acidic residues" evidence="2">
    <location>
        <begin position="282"/>
        <end position="291"/>
    </location>
</feature>
<feature type="region of interest" description="Disordered" evidence="2">
    <location>
        <begin position="380"/>
        <end position="401"/>
    </location>
</feature>
<sequence>MAEPTSKEHIEDALRLLKTHSDEETYSVVDFLQYCKDAEKDGESASPPIESLENLQIFKESDEIGLEDEELSTGCLHEDVVGNILQLTQVKSRNFDGKDDINDERPEFQPKDPRFIHSEMGMTEGKDHMEQSLEREDEEEKLQSEPESGNNDEVIDNKEGILSGDSSPGDRHDIVKSEIVEPSTFTQSTPPSAFDTFSSKKPQRKQMVSHQSLLSTAPPKHSSLNTPDSIEFPGFNETRDVSNKDIITHSDELDGSSSFHQQSQIPSQESSHKPPASSTHPLSHEYSEEKGVAPISRPQPHIPHDDQAEVLVRGSPVPLAHVHAPAALEMQLELERVKDDLEQSVKREEMLRECISGLLTGLRTGISDSHELITVKDKIHKQEGYEEEEEEEEEEESVAREVQVSTVQSSSLTFAPDIISSVPDDIRTSIERMHNTINYLNSSLTSGILSMNPSLELMLCTFSQGQQRLSSAYHLLHGGVEDLVRHSLSVEKEAEDTRTQCQKELKVSQRQRTDLETELKQEHKDLMGIDKAKDLEIKKLKFLLEQKESALKYAHASARDAHQAKSELEDNVSMLTADVQKERDKFFCLEVENKLLRDKLLELTHIDMLPPAPCLTTSYQAGSDDETTSQVSQSLSHSQFGLRKSTIDEMRLSSLAQSASSPVIGRALSKEAESLVSSSVHSPVQKFDVPSFLLRTREVRKMEGQDRLGRERGRDEKERMLLLKKRRQDPRSLTELNADENFPFYAVEQIPSQKSHFMRISYYNTWTKDLKRHSVKPSETEEEKNIRVLVESYVRSYAERNVFLHFERRVDKANKYIWFTGSKEPKKRILLFISYSGKEQKNQKMKQMKRYESGHKFVSQSGCNVRGKLFVRVESLKYTLPDDNVEQYFNVKSNSQFEIDTLPSSLSSFSVFLSHGSSLYLKCVDGYFSNNSIITLPYKGSIESYDSNSNIYSHSITVLGSATEYVQDPVLFPSFYDVSTLPTLLSSSEEVSIPIYERFVAYDRDDGSLNTFFSQSPSSLGSVFLQSPLPVGLSSYIAAQSVVILCDPTLTSISVVFIGERSRVVLMVNISNVDGTILTDECSSLSGGLKNGDEGVYIELSDSVEGEILFSLSISDIGDINVYSDLLHLSVSFVSPEKAALNADMRRPFISASPYLSDYKIVHSGGSSCSIGDDLPCSLIFGRIDAFSRHSLSSRFEFELDETLVNGLGNMIQDPDLYGVTLQSLSEDTRSTVNYTQKDPLSVIYSPRRIGRLIGVEWNNYQMTGTDGVKYNVNSLLSYVLPYLDLASGSGAVDGFSDGDSVPEELIAQSKIVFITPLEDSHDMHECHCVYYDSDMFIVFSSYKYGYYNSTITIDGVISLQMNFPELVRVGASVTSIMVIQLADDDGGLIISPLQSASSLDSIDPDSLVFTTVY</sequence>
<reference evidence="3" key="1">
    <citation type="submission" date="2022-03" db="EMBL/GenBank/DDBJ databases">
        <title>Draft genome sequence of Aduncisulcus paluster, a free-living microaerophilic Fornicata.</title>
        <authorList>
            <person name="Yuyama I."/>
            <person name="Kume K."/>
            <person name="Tamura T."/>
            <person name="Inagaki Y."/>
            <person name="Hashimoto T."/>
        </authorList>
    </citation>
    <scope>NUCLEOTIDE SEQUENCE</scope>
    <source>
        <strain evidence="3">NY0171</strain>
    </source>
</reference>
<evidence type="ECO:0000256" key="1">
    <source>
        <dbReference type="SAM" id="Coils"/>
    </source>
</evidence>
<evidence type="ECO:0000256" key="2">
    <source>
        <dbReference type="SAM" id="MobiDB-lite"/>
    </source>
</evidence>
<feature type="compositionally biased region" description="Polar residues" evidence="2">
    <location>
        <begin position="255"/>
        <end position="269"/>
    </location>
</feature>
<evidence type="ECO:0000313" key="4">
    <source>
        <dbReference type="Proteomes" id="UP001057375"/>
    </source>
</evidence>
<feature type="compositionally biased region" description="Basic and acidic residues" evidence="2">
    <location>
        <begin position="124"/>
        <end position="134"/>
    </location>
</feature>
<dbReference type="Proteomes" id="UP001057375">
    <property type="component" value="Unassembled WGS sequence"/>
</dbReference>
<comment type="caution">
    <text evidence="3">The sequence shown here is derived from an EMBL/GenBank/DDBJ whole genome shotgun (WGS) entry which is preliminary data.</text>
</comment>
<gene>
    <name evidence="3" type="ORF">ADUPG1_013121</name>
</gene>
<feature type="non-terminal residue" evidence="3">
    <location>
        <position position="1414"/>
    </location>
</feature>
<name>A0ABQ5K2D4_9EUKA</name>
<accession>A0ABQ5K2D4</accession>
<organism evidence="3 4">
    <name type="scientific">Aduncisulcus paluster</name>
    <dbReference type="NCBI Taxonomy" id="2918883"/>
    <lineage>
        <taxon>Eukaryota</taxon>
        <taxon>Metamonada</taxon>
        <taxon>Carpediemonas-like organisms</taxon>
        <taxon>Aduncisulcus</taxon>
    </lineage>
</organism>
<keyword evidence="1" id="KW-0175">Coiled coil</keyword>
<feature type="region of interest" description="Disordered" evidence="2">
    <location>
        <begin position="249"/>
        <end position="303"/>
    </location>
</feature>
<protein>
    <submittedName>
        <fullName evidence="3">Uncharacterized protein</fullName>
    </submittedName>
</protein>
<feature type="region of interest" description="Disordered" evidence="2">
    <location>
        <begin position="95"/>
        <end position="237"/>
    </location>
</feature>
<feature type="compositionally biased region" description="Basic and acidic residues" evidence="2">
    <location>
        <begin position="95"/>
        <end position="117"/>
    </location>
</feature>
<proteinExistence type="predicted"/>
<keyword evidence="4" id="KW-1185">Reference proteome</keyword>
<dbReference type="EMBL" id="BQXS01012608">
    <property type="protein sequence ID" value="GKT25715.1"/>
    <property type="molecule type" value="Genomic_DNA"/>
</dbReference>
<feature type="compositionally biased region" description="Basic and acidic residues" evidence="2">
    <location>
        <begin position="168"/>
        <end position="179"/>
    </location>
</feature>